<dbReference type="InterPro" id="IPR004574">
    <property type="entry name" value="Alkb"/>
</dbReference>
<dbReference type="GO" id="GO:0035513">
    <property type="term" value="P:oxidative RNA demethylation"/>
    <property type="evidence" value="ECO:0007669"/>
    <property type="project" value="TreeGrafter"/>
</dbReference>
<dbReference type="InterPro" id="IPR005123">
    <property type="entry name" value="Oxoglu/Fe-dep_dioxygenase_dom"/>
</dbReference>
<dbReference type="InterPro" id="IPR027450">
    <property type="entry name" value="AlkB-like"/>
</dbReference>
<keyword evidence="1 5" id="KW-0479">Metal-binding</keyword>
<evidence type="ECO:0000313" key="7">
    <source>
        <dbReference type="EMBL" id="TCU94501.1"/>
    </source>
</evidence>
<dbReference type="GO" id="GO:0008198">
    <property type="term" value="F:ferrous iron binding"/>
    <property type="evidence" value="ECO:0007669"/>
    <property type="project" value="TreeGrafter"/>
</dbReference>
<protein>
    <submittedName>
        <fullName evidence="7">DNA-N1-methyladenine dioxygenase</fullName>
    </submittedName>
</protein>
<keyword evidence="2 7" id="KW-0223">Dioxygenase</keyword>
<dbReference type="SUPFAM" id="SSF51197">
    <property type="entry name" value="Clavaminate synthase-like"/>
    <property type="match status" value="1"/>
</dbReference>
<dbReference type="GO" id="GO:0035516">
    <property type="term" value="F:broad specificity oxidative DNA demethylase activity"/>
    <property type="evidence" value="ECO:0007669"/>
    <property type="project" value="TreeGrafter"/>
</dbReference>
<evidence type="ECO:0000256" key="4">
    <source>
        <dbReference type="ARBA" id="ARBA00023004"/>
    </source>
</evidence>
<dbReference type="PANTHER" id="PTHR16557">
    <property type="entry name" value="ALKYLATED DNA REPAIR PROTEIN ALKB-RELATED"/>
    <property type="match status" value="1"/>
</dbReference>
<reference evidence="7 8" key="1">
    <citation type="submission" date="2019-03" db="EMBL/GenBank/DDBJ databases">
        <title>Genomic Encyclopedia of Type Strains, Phase IV (KMG-IV): sequencing the most valuable type-strain genomes for metagenomic binning, comparative biology and taxonomic classification.</title>
        <authorList>
            <person name="Goeker M."/>
        </authorList>
    </citation>
    <scope>NUCLEOTIDE SEQUENCE [LARGE SCALE GENOMIC DNA]</scope>
    <source>
        <strain evidence="7 8">DSM 100048</strain>
    </source>
</reference>
<feature type="binding site" evidence="5">
    <location>
        <position position="134"/>
    </location>
    <ligand>
        <name>Fe cation</name>
        <dbReference type="ChEBI" id="CHEBI:24875"/>
        <note>catalytic</note>
    </ligand>
</feature>
<proteinExistence type="predicted"/>
<accession>A0A4R3UU72</accession>
<evidence type="ECO:0000256" key="2">
    <source>
        <dbReference type="ARBA" id="ARBA00022964"/>
    </source>
</evidence>
<organism evidence="7 8">
    <name type="scientific">Paracandidimonas soli</name>
    <dbReference type="NCBI Taxonomy" id="1917182"/>
    <lineage>
        <taxon>Bacteria</taxon>
        <taxon>Pseudomonadati</taxon>
        <taxon>Pseudomonadota</taxon>
        <taxon>Betaproteobacteria</taxon>
        <taxon>Burkholderiales</taxon>
        <taxon>Alcaligenaceae</taxon>
        <taxon>Paracandidimonas</taxon>
    </lineage>
</organism>
<evidence type="ECO:0000259" key="6">
    <source>
        <dbReference type="PROSITE" id="PS51471"/>
    </source>
</evidence>
<feature type="binding site" evidence="5">
    <location>
        <position position="188"/>
    </location>
    <ligand>
        <name>Fe cation</name>
        <dbReference type="ChEBI" id="CHEBI:24875"/>
        <note>catalytic</note>
    </ligand>
</feature>
<dbReference type="OrthoDB" id="9796932at2"/>
<gene>
    <name evidence="7" type="ORF">EV686_10953</name>
</gene>
<keyword evidence="8" id="KW-1185">Reference proteome</keyword>
<evidence type="ECO:0000256" key="3">
    <source>
        <dbReference type="ARBA" id="ARBA00023002"/>
    </source>
</evidence>
<dbReference type="Gene3D" id="2.60.120.590">
    <property type="entry name" value="Alpha-ketoglutarate-dependent dioxygenase AlkB-like"/>
    <property type="match status" value="1"/>
</dbReference>
<dbReference type="Pfam" id="PF13532">
    <property type="entry name" value="2OG-FeII_Oxy_2"/>
    <property type="match status" value="1"/>
</dbReference>
<sequence>MTDLFTQQLEGRREALGRHSWVLHGFALRHADGLLQAIDAIVSAAPWRHMTTPGGYTMSVESCNCGALGWVTDRRGYRYASEDPLSGRPWPPMPELFEALALDAAREAGFAAFIPDACLLNRYAPGARMSLHQDKNERDMSQPIVSVSLGMSAVFQFGGMTRDAPVSKVLLEHGDVVVWGGEDRLRFHGIMPLKGQPHERLGNFRVNLTMRKAG</sequence>
<dbReference type="EMBL" id="SMBX01000009">
    <property type="protein sequence ID" value="TCU94501.1"/>
    <property type="molecule type" value="Genomic_DNA"/>
</dbReference>
<dbReference type="NCBIfam" id="NF011930">
    <property type="entry name" value="PRK15401.1"/>
    <property type="match status" value="1"/>
</dbReference>
<evidence type="ECO:0000256" key="5">
    <source>
        <dbReference type="PIRSR" id="PIRSR604574-2"/>
    </source>
</evidence>
<name>A0A4R3UU72_9BURK</name>
<feature type="domain" description="Fe2OG dioxygenase" evidence="6">
    <location>
        <begin position="114"/>
        <end position="214"/>
    </location>
</feature>
<evidence type="ECO:0000256" key="1">
    <source>
        <dbReference type="ARBA" id="ARBA00022723"/>
    </source>
</evidence>
<dbReference type="PANTHER" id="PTHR16557:SF2">
    <property type="entry name" value="NUCLEIC ACID DIOXYGENASE ALKBH1"/>
    <property type="match status" value="1"/>
</dbReference>
<feature type="binding site" evidence="5">
    <location>
        <position position="132"/>
    </location>
    <ligand>
        <name>Fe cation</name>
        <dbReference type="ChEBI" id="CHEBI:24875"/>
        <note>catalytic</note>
    </ligand>
</feature>
<dbReference type="GO" id="GO:0005737">
    <property type="term" value="C:cytoplasm"/>
    <property type="evidence" value="ECO:0007669"/>
    <property type="project" value="TreeGrafter"/>
</dbReference>
<comment type="cofactor">
    <cofactor evidence="5">
        <name>Fe(2+)</name>
        <dbReference type="ChEBI" id="CHEBI:29033"/>
    </cofactor>
    <text evidence="5">Binds 1 Fe(2+) ion per subunit.</text>
</comment>
<dbReference type="Proteomes" id="UP000294692">
    <property type="component" value="Unassembled WGS sequence"/>
</dbReference>
<dbReference type="GO" id="GO:0035515">
    <property type="term" value="F:oxidative RNA demethylase activity"/>
    <property type="evidence" value="ECO:0007669"/>
    <property type="project" value="TreeGrafter"/>
</dbReference>
<evidence type="ECO:0000313" key="8">
    <source>
        <dbReference type="Proteomes" id="UP000294692"/>
    </source>
</evidence>
<keyword evidence="3" id="KW-0560">Oxidoreductase</keyword>
<comment type="caution">
    <text evidence="7">The sequence shown here is derived from an EMBL/GenBank/DDBJ whole genome shotgun (WGS) entry which is preliminary data.</text>
</comment>
<dbReference type="PROSITE" id="PS51471">
    <property type="entry name" value="FE2OG_OXY"/>
    <property type="match status" value="1"/>
</dbReference>
<dbReference type="AlphaFoldDB" id="A0A4R3UU72"/>
<dbReference type="InterPro" id="IPR037151">
    <property type="entry name" value="AlkB-like_sf"/>
</dbReference>
<keyword evidence="4 5" id="KW-0408">Iron</keyword>